<dbReference type="InterPro" id="IPR009914">
    <property type="entry name" value="DPM2"/>
</dbReference>
<keyword evidence="7" id="KW-1185">Reference proteome</keyword>
<feature type="transmembrane region" description="Helical" evidence="5">
    <location>
        <begin position="51"/>
        <end position="71"/>
    </location>
</feature>
<dbReference type="OrthoDB" id="311279at2759"/>
<comment type="function">
    <text evidence="5">Regulatory subunit of the dolichol-phosphate mannose (DPM) synthase complex; essential for the ER localization.</text>
</comment>
<dbReference type="EMBL" id="SOZI01000046">
    <property type="protein sequence ID" value="TNY21293.1"/>
    <property type="molecule type" value="Genomic_DNA"/>
</dbReference>
<name>A0A5C5FWN3_9BASI</name>
<dbReference type="UniPathway" id="UPA00378"/>
<evidence type="ECO:0000256" key="1">
    <source>
        <dbReference type="ARBA" id="ARBA00004141"/>
    </source>
</evidence>
<gene>
    <name evidence="6" type="ORF">DMC30DRAFT_416137</name>
</gene>
<comment type="subunit">
    <text evidence="5">Component of the dolichol-phosphate mannose (DPM) synthase complex.</text>
</comment>
<dbReference type="GO" id="GO:0180047">
    <property type="term" value="P:dolichol phosphate mannose biosynthetic process"/>
    <property type="evidence" value="ECO:0007669"/>
    <property type="project" value="InterPro"/>
</dbReference>
<evidence type="ECO:0000313" key="6">
    <source>
        <dbReference type="EMBL" id="TNY21293.1"/>
    </source>
</evidence>
<comment type="caution">
    <text evidence="6">The sequence shown here is derived from an EMBL/GenBank/DDBJ whole genome shotgun (WGS) entry which is preliminary data.</text>
</comment>
<evidence type="ECO:0000256" key="3">
    <source>
        <dbReference type="ARBA" id="ARBA00022989"/>
    </source>
</evidence>
<comment type="pathway">
    <text evidence="5">Protein modification; protein glycosylation.</text>
</comment>
<organism evidence="6 7">
    <name type="scientific">Rhodotorula diobovata</name>
    <dbReference type="NCBI Taxonomy" id="5288"/>
    <lineage>
        <taxon>Eukaryota</taxon>
        <taxon>Fungi</taxon>
        <taxon>Dikarya</taxon>
        <taxon>Basidiomycota</taxon>
        <taxon>Pucciniomycotina</taxon>
        <taxon>Microbotryomycetes</taxon>
        <taxon>Sporidiobolales</taxon>
        <taxon>Sporidiobolaceae</taxon>
        <taxon>Rhodotorula</taxon>
    </lineage>
</organism>
<keyword evidence="5" id="KW-0256">Endoplasmic reticulum</keyword>
<dbReference type="GO" id="GO:0005789">
    <property type="term" value="C:endoplasmic reticulum membrane"/>
    <property type="evidence" value="ECO:0007669"/>
    <property type="project" value="UniProtKB-SubCell"/>
</dbReference>
<evidence type="ECO:0000256" key="5">
    <source>
        <dbReference type="RuleBase" id="RU365084"/>
    </source>
</evidence>
<keyword evidence="3 5" id="KW-1133">Transmembrane helix</keyword>
<comment type="similarity">
    <text evidence="5">Belongs to the DPM2 family.</text>
</comment>
<reference evidence="6 7" key="1">
    <citation type="submission" date="2019-03" db="EMBL/GenBank/DDBJ databases">
        <title>Rhodosporidium diobovatum UCD-FST 08-225 genome sequencing, assembly, and annotation.</title>
        <authorList>
            <person name="Fakankun I.U."/>
            <person name="Fristensky B."/>
            <person name="Levin D.B."/>
        </authorList>
    </citation>
    <scope>NUCLEOTIDE SEQUENCE [LARGE SCALE GENOMIC DNA]</scope>
    <source>
        <strain evidence="6 7">UCD-FST 08-225</strain>
    </source>
</reference>
<dbReference type="STRING" id="5288.A0A5C5FWN3"/>
<evidence type="ECO:0000313" key="7">
    <source>
        <dbReference type="Proteomes" id="UP000311382"/>
    </source>
</evidence>
<feature type="transmembrane region" description="Helical" evidence="5">
    <location>
        <begin position="83"/>
        <end position="105"/>
    </location>
</feature>
<dbReference type="AlphaFoldDB" id="A0A5C5FWN3"/>
<protein>
    <recommendedName>
        <fullName evidence="5">Dolichol phosphate-mannose biosynthesis regulatory protein</fullName>
    </recommendedName>
</protein>
<accession>A0A5C5FWN3</accession>
<evidence type="ECO:0000256" key="4">
    <source>
        <dbReference type="ARBA" id="ARBA00023136"/>
    </source>
</evidence>
<comment type="subcellular location">
    <subcellularLocation>
        <location evidence="5">Endoplasmic reticulum membrane</location>
        <topology evidence="5">Multi-pass membrane protein</topology>
    </subcellularLocation>
    <subcellularLocation>
        <location evidence="1">Membrane</location>
        <topology evidence="1">Multi-pass membrane protein</topology>
    </subcellularLocation>
</comment>
<dbReference type="Proteomes" id="UP000311382">
    <property type="component" value="Unassembled WGS sequence"/>
</dbReference>
<dbReference type="Pfam" id="PF07297">
    <property type="entry name" value="DPM2"/>
    <property type="match status" value="1"/>
</dbReference>
<evidence type="ECO:0000256" key="2">
    <source>
        <dbReference type="ARBA" id="ARBA00022692"/>
    </source>
</evidence>
<keyword evidence="2 5" id="KW-0812">Transmembrane</keyword>
<sequence>MARDDLECISILQTACKLSTRALNRFPRRLCRGAPSPRLSDSETTVRRAGLLLLVSAFAYYTLWTLVTRLFPLSREWAIRLPALVLLSGLSFVAALTGFVLVETARGNRTAARRRSEGKKGD</sequence>
<proteinExistence type="inferred from homology"/>
<dbReference type="GO" id="GO:0030234">
    <property type="term" value="F:enzyme regulator activity"/>
    <property type="evidence" value="ECO:0007669"/>
    <property type="project" value="UniProtKB-UniRule"/>
</dbReference>
<keyword evidence="4 5" id="KW-0472">Membrane</keyword>